<evidence type="ECO:0000256" key="5">
    <source>
        <dbReference type="ARBA" id="ARBA00032432"/>
    </source>
</evidence>
<evidence type="ECO:0000256" key="3">
    <source>
        <dbReference type="ARBA" id="ARBA00022694"/>
    </source>
</evidence>
<evidence type="ECO:0000256" key="2">
    <source>
        <dbReference type="ARBA" id="ARBA00012573"/>
    </source>
</evidence>
<reference evidence="10" key="1">
    <citation type="journal article" date="2021" name="Nat. Commun.">
        <title>Genetic determinants of endophytism in the Arabidopsis root mycobiome.</title>
        <authorList>
            <person name="Mesny F."/>
            <person name="Miyauchi S."/>
            <person name="Thiergart T."/>
            <person name="Pickel B."/>
            <person name="Atanasova L."/>
            <person name="Karlsson M."/>
            <person name="Huettel B."/>
            <person name="Barry K.W."/>
            <person name="Haridas S."/>
            <person name="Chen C."/>
            <person name="Bauer D."/>
            <person name="Andreopoulos W."/>
            <person name="Pangilinan J."/>
            <person name="LaButti K."/>
            <person name="Riley R."/>
            <person name="Lipzen A."/>
            <person name="Clum A."/>
            <person name="Drula E."/>
            <person name="Henrissat B."/>
            <person name="Kohler A."/>
            <person name="Grigoriev I.V."/>
            <person name="Martin F.M."/>
            <person name="Hacquard S."/>
        </authorList>
    </citation>
    <scope>NUCLEOTIDE SEQUENCE</scope>
    <source>
        <strain evidence="10">MPI-SDFR-AT-0117</strain>
    </source>
</reference>
<dbReference type="Gene3D" id="3.40.1350.10">
    <property type="match status" value="1"/>
</dbReference>
<dbReference type="InterPro" id="IPR011856">
    <property type="entry name" value="tRNA_endonuc-like_dom_sf"/>
</dbReference>
<feature type="compositionally biased region" description="Polar residues" evidence="8">
    <location>
        <begin position="297"/>
        <end position="315"/>
    </location>
</feature>
<dbReference type="InterPro" id="IPR006677">
    <property type="entry name" value="tRNA_intron_Endonuc_cat-like"/>
</dbReference>
<gene>
    <name evidence="10" type="ORF">F5X68DRAFT_200921</name>
</gene>
<dbReference type="SUPFAM" id="SSF53032">
    <property type="entry name" value="tRNA-intron endonuclease catalytic domain-like"/>
    <property type="match status" value="1"/>
</dbReference>
<dbReference type="EC" id="4.6.1.16" evidence="2"/>
<organism evidence="10 11">
    <name type="scientific">Plectosphaerella plurivora</name>
    <dbReference type="NCBI Taxonomy" id="936078"/>
    <lineage>
        <taxon>Eukaryota</taxon>
        <taxon>Fungi</taxon>
        <taxon>Dikarya</taxon>
        <taxon>Ascomycota</taxon>
        <taxon>Pezizomycotina</taxon>
        <taxon>Sordariomycetes</taxon>
        <taxon>Hypocreomycetidae</taxon>
        <taxon>Glomerellales</taxon>
        <taxon>Plectosphaerellaceae</taxon>
        <taxon>Plectosphaerella</taxon>
    </lineage>
</organism>
<keyword evidence="11" id="KW-1185">Reference proteome</keyword>
<comment type="caution">
    <text evidence="10">The sequence shown here is derived from an EMBL/GenBank/DDBJ whole genome shotgun (WGS) entry which is preliminary data.</text>
</comment>
<keyword evidence="4" id="KW-0456">Lyase</keyword>
<dbReference type="GO" id="GO:0003676">
    <property type="term" value="F:nucleic acid binding"/>
    <property type="evidence" value="ECO:0007669"/>
    <property type="project" value="InterPro"/>
</dbReference>
<dbReference type="AlphaFoldDB" id="A0A9P8VI11"/>
<dbReference type="GO" id="GO:0000214">
    <property type="term" value="C:tRNA-intron endonuclease complex"/>
    <property type="evidence" value="ECO:0007669"/>
    <property type="project" value="InterPro"/>
</dbReference>
<feature type="compositionally biased region" description="Polar residues" evidence="8">
    <location>
        <begin position="273"/>
        <end position="282"/>
    </location>
</feature>
<keyword evidence="10" id="KW-0378">Hydrolase</keyword>
<evidence type="ECO:0000256" key="8">
    <source>
        <dbReference type="SAM" id="MobiDB-lite"/>
    </source>
</evidence>
<dbReference type="GO" id="GO:0000213">
    <property type="term" value="F:tRNA-intron lyase activity"/>
    <property type="evidence" value="ECO:0007669"/>
    <property type="project" value="UniProtKB-EC"/>
</dbReference>
<dbReference type="CDD" id="cd22363">
    <property type="entry name" value="tRNA-intron_lyase_C"/>
    <property type="match status" value="1"/>
</dbReference>
<dbReference type="InterPro" id="IPR016589">
    <property type="entry name" value="tRNA_splic_SEN2"/>
</dbReference>
<feature type="active site" evidence="7">
    <location>
        <position position="481"/>
    </location>
</feature>
<proteinExistence type="inferred from homology"/>
<dbReference type="Proteomes" id="UP000770015">
    <property type="component" value="Unassembled WGS sequence"/>
</dbReference>
<keyword evidence="3" id="KW-0819">tRNA processing</keyword>
<feature type="region of interest" description="Disordered" evidence="8">
    <location>
        <begin position="1"/>
        <end position="30"/>
    </location>
</feature>
<evidence type="ECO:0000313" key="10">
    <source>
        <dbReference type="EMBL" id="KAH6692440.1"/>
    </source>
</evidence>
<feature type="domain" description="tRNA intron endonuclease catalytic" evidence="9">
    <location>
        <begin position="400"/>
        <end position="489"/>
    </location>
</feature>
<feature type="compositionally biased region" description="Low complexity" evidence="8">
    <location>
        <begin position="239"/>
        <end position="253"/>
    </location>
</feature>
<dbReference type="PIRSF" id="PIRSF011789">
    <property type="entry name" value="tRNA_splic_SEN2"/>
    <property type="match status" value="1"/>
</dbReference>
<evidence type="ECO:0000259" key="9">
    <source>
        <dbReference type="Pfam" id="PF01974"/>
    </source>
</evidence>
<dbReference type="InterPro" id="IPR036167">
    <property type="entry name" value="tRNA_intron_Endo_cat-like_sf"/>
</dbReference>
<protein>
    <recommendedName>
        <fullName evidence="2">tRNA-intron lyase</fullName>
        <ecNumber evidence="2">4.6.1.16</ecNumber>
    </recommendedName>
    <alternativeName>
        <fullName evidence="5">tRNA-intron endonuclease Sen2</fullName>
    </alternativeName>
</protein>
<feature type="compositionally biased region" description="Low complexity" evidence="8">
    <location>
        <begin position="8"/>
        <end position="22"/>
    </location>
</feature>
<dbReference type="GO" id="GO:0005737">
    <property type="term" value="C:cytoplasm"/>
    <property type="evidence" value="ECO:0007669"/>
    <property type="project" value="TreeGrafter"/>
</dbReference>
<evidence type="ECO:0000313" key="11">
    <source>
        <dbReference type="Proteomes" id="UP000770015"/>
    </source>
</evidence>
<dbReference type="OrthoDB" id="10249562at2759"/>
<dbReference type="InterPro" id="IPR006676">
    <property type="entry name" value="tRNA_splic"/>
</dbReference>
<evidence type="ECO:0000256" key="4">
    <source>
        <dbReference type="ARBA" id="ARBA00023239"/>
    </source>
</evidence>
<keyword evidence="10" id="KW-0540">Nuclease</keyword>
<evidence type="ECO:0000256" key="6">
    <source>
        <dbReference type="ARBA" id="ARBA00034031"/>
    </source>
</evidence>
<dbReference type="PANTHER" id="PTHR21227:SF0">
    <property type="entry name" value="TRNA-SPLICING ENDONUCLEASE SUBUNIT SEN2"/>
    <property type="match status" value="1"/>
</dbReference>
<comment type="similarity">
    <text evidence="1">Belongs to the tRNA-intron endonuclease family.</text>
</comment>
<name>A0A9P8VI11_9PEZI</name>
<dbReference type="EMBL" id="JAGSXJ010000004">
    <property type="protein sequence ID" value="KAH6692440.1"/>
    <property type="molecule type" value="Genomic_DNA"/>
</dbReference>
<evidence type="ECO:0000256" key="1">
    <source>
        <dbReference type="ARBA" id="ARBA00008078"/>
    </source>
</evidence>
<evidence type="ECO:0000256" key="7">
    <source>
        <dbReference type="PIRSR" id="PIRSR011789-1"/>
    </source>
</evidence>
<dbReference type="Pfam" id="PF01974">
    <property type="entry name" value="tRNA_int_endo"/>
    <property type="match status" value="1"/>
</dbReference>
<feature type="active site" evidence="7">
    <location>
        <position position="438"/>
    </location>
</feature>
<keyword evidence="10" id="KW-0255">Endonuclease</keyword>
<accession>A0A9P8VI11</accession>
<sequence>MAETNNRASTAPSGPAASTPPARDAKPKKAPLNEIYVRPAPIRTFPLPVFYPNNPLSLLHLAWAWTKQAFFPPPAEPSMIWEGVWSPETRSVHITDPQAIRALWEQGFYGKGHLSRSEPNWLKREKVRKGLEKAHVSEEHTVNRREERIKMKWERARAEQEAIRQTREEEARMAEAARSAARTLAAVVLPPPALSRLAPVGPTELLALPNSLAELDLAPALEVDGAVANGAPTYGSIIPSHSTERPSSSSASDTSDEQKTLKRRKSVRFSPKVESTTFQHSDPPSPGHVAVNGGVLNGQSKEPATPPTANGNGNTAIPKLDAPVDAPTDKPISIDDIVDKEHLQLTVEEAFFLAFGMGVLKVREPSGKAYMDTASLFTALRQYSYFPPRAEAKLEPDDPFLVHYAVYHHFRSLGWVPRPGIKFAMDWMLYARGPVFDHAEFGVIVMPAYTHDWWKKNDPRVFQKSWHWLHGVVRVLSQVMKSLVLVYVEVPPPHLLEEACEKGPAEVFKLYNVREVMVKRWSGNRNR</sequence>
<feature type="region of interest" description="Disordered" evidence="8">
    <location>
        <begin position="234"/>
        <end position="325"/>
    </location>
</feature>
<dbReference type="PANTHER" id="PTHR21227">
    <property type="entry name" value="TRNA-SPLICING ENDONUCLEASE SUBUNIT SEN2"/>
    <property type="match status" value="1"/>
</dbReference>
<feature type="active site" evidence="7">
    <location>
        <position position="430"/>
    </location>
</feature>
<comment type="catalytic activity">
    <reaction evidence="6">
        <text>pretRNA = a 3'-half-tRNA molecule with a 5'-OH end + a 5'-half-tRNA molecule with a 2',3'-cyclic phosphate end + an intron with a 2',3'-cyclic phosphate and a 5'-hydroxyl terminus.</text>
        <dbReference type="EC" id="4.6.1.16"/>
    </reaction>
</comment>
<dbReference type="GO" id="GO:0000379">
    <property type="term" value="P:tRNA-type intron splice site recognition and cleavage"/>
    <property type="evidence" value="ECO:0007669"/>
    <property type="project" value="TreeGrafter"/>
</dbReference>